<keyword evidence="3" id="KW-1185">Reference proteome</keyword>
<feature type="compositionally biased region" description="Low complexity" evidence="1">
    <location>
        <begin position="11"/>
        <end position="20"/>
    </location>
</feature>
<dbReference type="EMBL" id="SRLO01000977">
    <property type="protein sequence ID" value="TNN43301.1"/>
    <property type="molecule type" value="Genomic_DNA"/>
</dbReference>
<evidence type="ECO:0000313" key="3">
    <source>
        <dbReference type="Proteomes" id="UP000314294"/>
    </source>
</evidence>
<organism evidence="2 3">
    <name type="scientific">Liparis tanakae</name>
    <name type="common">Tanaka's snailfish</name>
    <dbReference type="NCBI Taxonomy" id="230148"/>
    <lineage>
        <taxon>Eukaryota</taxon>
        <taxon>Metazoa</taxon>
        <taxon>Chordata</taxon>
        <taxon>Craniata</taxon>
        <taxon>Vertebrata</taxon>
        <taxon>Euteleostomi</taxon>
        <taxon>Actinopterygii</taxon>
        <taxon>Neopterygii</taxon>
        <taxon>Teleostei</taxon>
        <taxon>Neoteleostei</taxon>
        <taxon>Acanthomorphata</taxon>
        <taxon>Eupercaria</taxon>
        <taxon>Perciformes</taxon>
        <taxon>Cottioidei</taxon>
        <taxon>Cottales</taxon>
        <taxon>Liparidae</taxon>
        <taxon>Liparis</taxon>
    </lineage>
</organism>
<feature type="compositionally biased region" description="Acidic residues" evidence="1">
    <location>
        <begin position="48"/>
        <end position="60"/>
    </location>
</feature>
<gene>
    <name evidence="2" type="ORF">EYF80_046521</name>
</gene>
<reference evidence="2 3" key="1">
    <citation type="submission" date="2019-03" db="EMBL/GenBank/DDBJ databases">
        <title>First draft genome of Liparis tanakae, snailfish: a comprehensive survey of snailfish specific genes.</title>
        <authorList>
            <person name="Kim W."/>
            <person name="Song I."/>
            <person name="Jeong J.-H."/>
            <person name="Kim D."/>
            <person name="Kim S."/>
            <person name="Ryu S."/>
            <person name="Song J.Y."/>
            <person name="Lee S.K."/>
        </authorList>
    </citation>
    <scope>NUCLEOTIDE SEQUENCE [LARGE SCALE GENOMIC DNA]</scope>
    <source>
        <tissue evidence="2">Muscle</tissue>
    </source>
</reference>
<protein>
    <submittedName>
        <fullName evidence="2">Uncharacterized protein</fullName>
    </submittedName>
</protein>
<evidence type="ECO:0000313" key="2">
    <source>
        <dbReference type="EMBL" id="TNN43301.1"/>
    </source>
</evidence>
<feature type="region of interest" description="Disordered" evidence="1">
    <location>
        <begin position="1"/>
        <end position="20"/>
    </location>
</feature>
<proteinExistence type="predicted"/>
<dbReference type="Proteomes" id="UP000314294">
    <property type="component" value="Unassembled WGS sequence"/>
</dbReference>
<dbReference type="AlphaFoldDB" id="A0A4Z2FQN1"/>
<feature type="region of interest" description="Disordered" evidence="1">
    <location>
        <begin position="47"/>
        <end position="83"/>
    </location>
</feature>
<evidence type="ECO:0000256" key="1">
    <source>
        <dbReference type="SAM" id="MobiDB-lite"/>
    </source>
</evidence>
<accession>A0A4Z2FQN1</accession>
<sequence length="83" mass="9765">MLQFVMPIRGSSSSQKYSTSHTFLLERDVNRAFPRAPLAVTTLRLLEQEQEEEEEEEEEEGRGGRKKRGWEASQERAARRRRD</sequence>
<comment type="caution">
    <text evidence="2">The sequence shown here is derived from an EMBL/GenBank/DDBJ whole genome shotgun (WGS) entry which is preliminary data.</text>
</comment>
<name>A0A4Z2FQN1_9TELE</name>